<dbReference type="GO" id="GO:0016020">
    <property type="term" value="C:membrane"/>
    <property type="evidence" value="ECO:0007669"/>
    <property type="project" value="InterPro"/>
</dbReference>
<dbReference type="GeneID" id="78736740"/>
<dbReference type="Proteomes" id="UP000655037">
    <property type="component" value="Unassembled WGS sequence"/>
</dbReference>
<protein>
    <recommendedName>
        <fullName evidence="2">Methyl-accepting transducer domain-containing protein</fullName>
    </recommendedName>
</protein>
<dbReference type="OrthoDB" id="5292315at2"/>
<organism evidence="3 5">
    <name type="scientific">Agrobacterium vitis</name>
    <name type="common">Rhizobium vitis</name>
    <dbReference type="NCBI Taxonomy" id="373"/>
    <lineage>
        <taxon>Bacteria</taxon>
        <taxon>Pseudomonadati</taxon>
        <taxon>Pseudomonadota</taxon>
        <taxon>Alphaproteobacteria</taxon>
        <taxon>Hyphomicrobiales</taxon>
        <taxon>Rhizobiaceae</taxon>
        <taxon>Rhizobium/Agrobacterium group</taxon>
        <taxon>Agrobacterium</taxon>
    </lineage>
</organism>
<evidence type="ECO:0000313" key="5">
    <source>
        <dbReference type="Proteomes" id="UP000436911"/>
    </source>
</evidence>
<dbReference type="InterPro" id="IPR004089">
    <property type="entry name" value="MCPsignal_dom"/>
</dbReference>
<dbReference type="Proteomes" id="UP000436911">
    <property type="component" value="Unassembled WGS sequence"/>
</dbReference>
<reference evidence="4" key="2">
    <citation type="submission" date="2020-11" db="EMBL/GenBank/DDBJ databases">
        <title>Agrobacterium vitis strain K377 genome.</title>
        <authorList>
            <person name="Xi H."/>
        </authorList>
    </citation>
    <scope>NUCLEOTIDE SEQUENCE</scope>
    <source>
        <strain evidence="4">K377</strain>
    </source>
</reference>
<feature type="domain" description="Methyl-accepting transducer" evidence="2">
    <location>
        <begin position="26"/>
        <end position="54"/>
    </location>
</feature>
<evidence type="ECO:0000313" key="4">
    <source>
        <dbReference type="EMBL" id="MBF2714202.1"/>
    </source>
</evidence>
<gene>
    <name evidence="3" type="ORF">DXT89_24625</name>
    <name evidence="4" type="ORF">IEI95_008080</name>
</gene>
<dbReference type="GO" id="GO:0007165">
    <property type="term" value="P:signal transduction"/>
    <property type="evidence" value="ECO:0007669"/>
    <property type="project" value="UniProtKB-KW"/>
</dbReference>
<dbReference type="EMBL" id="JACXXJ020000003">
    <property type="protein sequence ID" value="MBF2714202.1"/>
    <property type="molecule type" value="Genomic_DNA"/>
</dbReference>
<dbReference type="RefSeq" id="WP_060716652.1">
    <property type="nucleotide sequence ID" value="NZ_CP055265.1"/>
</dbReference>
<name>A0A109CXV5_AGRVI</name>
<proteinExistence type="predicted"/>
<accession>A0A109CXV5</accession>
<dbReference type="SUPFAM" id="SSF58104">
    <property type="entry name" value="Methyl-accepting chemotaxis protein (MCP) signaling domain"/>
    <property type="match status" value="1"/>
</dbReference>
<reference evidence="3 5" key="1">
    <citation type="submission" date="2018-08" db="EMBL/GenBank/DDBJ databases">
        <title>Genome sequencing of Agrobacterium vitis strain ICMP 10754.</title>
        <authorList>
            <person name="Visnovsky S.B."/>
            <person name="Pitman A.R."/>
        </authorList>
    </citation>
    <scope>NUCLEOTIDE SEQUENCE [LARGE SCALE GENOMIC DNA]</scope>
    <source>
        <strain evidence="3 5">ICMP 10754</strain>
    </source>
</reference>
<dbReference type="EMBL" id="QUSG01000025">
    <property type="protein sequence ID" value="KAA3520770.1"/>
    <property type="molecule type" value="Genomic_DNA"/>
</dbReference>
<comment type="caution">
    <text evidence="3">The sequence shown here is derived from an EMBL/GenBank/DDBJ whole genome shotgun (WGS) entry which is preliminary data.</text>
</comment>
<dbReference type="AlphaFoldDB" id="A0A109CXV5"/>
<dbReference type="PROSITE" id="PS50111">
    <property type="entry name" value="CHEMOTAXIS_TRANSDUC_2"/>
    <property type="match status" value="1"/>
</dbReference>
<keyword evidence="1" id="KW-0807">Transducer</keyword>
<dbReference type="Gene3D" id="1.10.287.950">
    <property type="entry name" value="Methyl-accepting chemotaxis protein"/>
    <property type="match status" value="1"/>
</dbReference>
<evidence type="ECO:0000259" key="2">
    <source>
        <dbReference type="PROSITE" id="PS50111"/>
    </source>
</evidence>
<evidence type="ECO:0000313" key="3">
    <source>
        <dbReference type="EMBL" id="KAA3520770.1"/>
    </source>
</evidence>
<evidence type="ECO:0000256" key="1">
    <source>
        <dbReference type="PROSITE-ProRule" id="PRU00284"/>
    </source>
</evidence>
<dbReference type="Pfam" id="PF00015">
    <property type="entry name" value="MCPsignal"/>
    <property type="match status" value="1"/>
</dbReference>
<sequence>MDQIEKSSGEIFNPSASSMRSLSRQLLALNAGLEAARAVDAGKGFAVVAQKVRDAREYFSYRHVRQ</sequence>